<reference evidence="7" key="1">
    <citation type="submission" date="2025-08" db="UniProtKB">
        <authorList>
            <consortium name="RefSeq"/>
        </authorList>
    </citation>
    <scope>IDENTIFICATION</scope>
    <source>
        <tissue evidence="7">Whole Larva</tissue>
    </source>
</reference>
<keyword evidence="3" id="KW-0539">Nucleus</keyword>
<sequence length="1063" mass="120118">MSTTFFNPEPNDEDLINGWYNNAIMSPQEASNNLRKIQEVLLNKSPNLLPEYLDNILGQFTQSTNGDVKKVLVGFIEEACKYDENLMPKVTLSLLMLLNNENVALQKRVIQSIITLYRRMLIAICKASCVTEEMETAWGQMNEIKSKIIKFIDSDNDGVRTSVVKFLETVVLLQSYPDPNESSKNDFTLEDVPLTLKIARRRKLEEEANTIFDILIKFNGSPHISSANLYICIGSLTHIGKNRPDYIEPVIHALVELTSNFPPTLSMTQVSTVKKKLKTEFISIIKHPAAHDYIEKISPILIDFGLTQNEINKMIPKVDENRKYTKRTLSPDTQERATKKPRLDIAENDPDYDLVVKQKQALEVNENFIKDKLSKNLTVELVLKGLYDVPSRMPSIFKTDYAESLKLGPAGDIGIVAKLLSEQMVEAGVGPGSKIIGKTMLIKDKLENKESKKRLRDEDDEDEVKSEKLKKGKLKAPRVKVLKLNEITRPLDKKARETLLLGAIKRLLKADHQSNKVIRQKIITTVAATFNDIVRENVLSYVLEDIKGHLDLALAWLYEEYSIMQGFSRIPELRRSSRIEQSYNTLLSSFVEAAQSDSLTMSRLLLESPIITDQVLNQLKQVCKDENNCEWGILLLRDLVLRRPTRQLMFLNALLENITHENMVIRECTISHVVELHKCVEIRQNIEEYVRKCLEYLGTVQPPDVLFGFAQGRLAGADAWNDDIAKACLEGYVALLPSNQSLIHDLAKIYVQTGADTKRVILRLLEVPIRLMGMDSVELLKLVQECPKGSETLVTRVIHILTDKGPPTAQLVKRVRDLYNTRVSDVRFLIPVLNGLTKSEILAALPKLIKLNPVVVREVFNRLLGVHGDSAITPTELLVALHILSTDQVDIKTKMKAITMCLNDKQVFTQEILAVVLQQLMEQTPLPTLLMRTVIQALGLFPRLSGFVMNILQRLILKQVWKQKVAWEGFVKCCQRTKPQSFSVLMQLPAPQLAEALTMSSDLREPLKEHLLNFNDNQRAHVPAAVQEVILGPEADSKPPTPVLAPVEILKTEPVEPLPPGMD</sequence>
<dbReference type="Gene3D" id="1.25.10.10">
    <property type="entry name" value="Leucine-rich Repeat Variant"/>
    <property type="match status" value="1"/>
</dbReference>
<evidence type="ECO:0000256" key="2">
    <source>
        <dbReference type="ARBA" id="ARBA00022664"/>
    </source>
</evidence>
<dbReference type="RefSeq" id="XP_017776938.1">
    <property type="nucleotide sequence ID" value="XM_017921449.1"/>
</dbReference>
<dbReference type="InterPro" id="IPR016024">
    <property type="entry name" value="ARM-type_fold"/>
</dbReference>
<gene>
    <name evidence="7" type="primary">LOC108562934</name>
</gene>
<evidence type="ECO:0000313" key="7">
    <source>
        <dbReference type="RefSeq" id="XP_017776938.1"/>
    </source>
</evidence>
<evidence type="ECO:0000256" key="3">
    <source>
        <dbReference type="ARBA" id="ARBA00023242"/>
    </source>
</evidence>
<keyword evidence="2" id="KW-0507">mRNA processing</keyword>
<dbReference type="Pfam" id="PF11935">
    <property type="entry name" value="SYMPK_PTA1_N"/>
    <property type="match status" value="1"/>
</dbReference>
<evidence type="ECO:0000256" key="1">
    <source>
        <dbReference type="ARBA" id="ARBA00004123"/>
    </source>
</evidence>
<organism evidence="6 7">
    <name type="scientific">Nicrophorus vespilloides</name>
    <name type="common">Boreal carrion beetle</name>
    <dbReference type="NCBI Taxonomy" id="110193"/>
    <lineage>
        <taxon>Eukaryota</taxon>
        <taxon>Metazoa</taxon>
        <taxon>Ecdysozoa</taxon>
        <taxon>Arthropoda</taxon>
        <taxon>Hexapoda</taxon>
        <taxon>Insecta</taxon>
        <taxon>Pterygota</taxon>
        <taxon>Neoptera</taxon>
        <taxon>Endopterygota</taxon>
        <taxon>Coleoptera</taxon>
        <taxon>Polyphaga</taxon>
        <taxon>Staphyliniformia</taxon>
        <taxon>Silphidae</taxon>
        <taxon>Nicrophorinae</taxon>
        <taxon>Nicrophorus</taxon>
    </lineage>
</organism>
<dbReference type="SUPFAM" id="SSF48371">
    <property type="entry name" value="ARM repeat"/>
    <property type="match status" value="2"/>
</dbReference>
<dbReference type="InterPro" id="IPR021850">
    <property type="entry name" value="Symplekin/Pta1"/>
</dbReference>
<keyword evidence="6" id="KW-1185">Reference proteome</keyword>
<evidence type="ECO:0000259" key="4">
    <source>
        <dbReference type="Pfam" id="PF11935"/>
    </source>
</evidence>
<dbReference type="PANTHER" id="PTHR15245:SF20">
    <property type="entry name" value="SYMPLEKIN"/>
    <property type="match status" value="1"/>
</dbReference>
<feature type="domain" description="Symplekin C-terminal" evidence="5">
    <location>
        <begin position="825"/>
        <end position="998"/>
    </location>
</feature>
<dbReference type="InterPro" id="IPR011989">
    <property type="entry name" value="ARM-like"/>
</dbReference>
<dbReference type="PANTHER" id="PTHR15245">
    <property type="entry name" value="SYMPLEKIN-RELATED"/>
    <property type="match status" value="1"/>
</dbReference>
<dbReference type="InterPro" id="IPR022075">
    <property type="entry name" value="Symplekin_C"/>
</dbReference>
<evidence type="ECO:0000259" key="5">
    <source>
        <dbReference type="Pfam" id="PF12295"/>
    </source>
</evidence>
<dbReference type="InterPro" id="IPR032460">
    <property type="entry name" value="Symplekin/Pta1_N"/>
</dbReference>
<dbReference type="Pfam" id="PF12295">
    <property type="entry name" value="Symplekin_C"/>
    <property type="match status" value="1"/>
</dbReference>
<evidence type="ECO:0000313" key="6">
    <source>
        <dbReference type="Proteomes" id="UP000695000"/>
    </source>
</evidence>
<comment type="subcellular location">
    <subcellularLocation>
        <location evidence="1">Nucleus</location>
    </subcellularLocation>
</comment>
<accession>A0ABM1MQT8</accession>
<dbReference type="GeneID" id="108562934"/>
<name>A0ABM1MQT8_NICVS</name>
<feature type="domain" description="Symplekin/Pta1 N-terminal" evidence="4">
    <location>
        <begin position="103"/>
        <end position="323"/>
    </location>
</feature>
<dbReference type="Proteomes" id="UP000695000">
    <property type="component" value="Unplaced"/>
</dbReference>
<protein>
    <submittedName>
        <fullName evidence="7">Symplekin</fullName>
    </submittedName>
</protein>
<proteinExistence type="predicted"/>